<dbReference type="EMBL" id="SJPT01000010">
    <property type="protein sequence ID" value="TWU17780.1"/>
    <property type="molecule type" value="Genomic_DNA"/>
</dbReference>
<feature type="signal peptide" evidence="1">
    <location>
        <begin position="1"/>
        <end position="31"/>
    </location>
</feature>
<sequence precursor="true">MFRSNKKVTAMKACLHSLFCLFVFTTLSVGAPPRDERSKPSDPHANETAFDEAVDAQPKLLRISGQFDGSGRIVFDRDAVRYVHKHWARPKKVLFDGEPWIKLHRTPTPWRDFGNRLDLSKARIVNRQGRDVIAIEHTPDGFDIYFSDSPVGAADYAVTLAIPRRN</sequence>
<reference evidence="2 3" key="1">
    <citation type="submission" date="2019-02" db="EMBL/GenBank/DDBJ databases">
        <title>Deep-cultivation of Planctomycetes and their phenomic and genomic characterization uncovers novel biology.</title>
        <authorList>
            <person name="Wiegand S."/>
            <person name="Jogler M."/>
            <person name="Boedeker C."/>
            <person name="Pinto D."/>
            <person name="Vollmers J."/>
            <person name="Rivas-Marin E."/>
            <person name="Kohn T."/>
            <person name="Peeters S.H."/>
            <person name="Heuer A."/>
            <person name="Rast P."/>
            <person name="Oberbeckmann S."/>
            <person name="Bunk B."/>
            <person name="Jeske O."/>
            <person name="Meyerdierks A."/>
            <person name="Storesund J.E."/>
            <person name="Kallscheuer N."/>
            <person name="Luecker S."/>
            <person name="Lage O.M."/>
            <person name="Pohl T."/>
            <person name="Merkel B.J."/>
            <person name="Hornburger P."/>
            <person name="Mueller R.-W."/>
            <person name="Bruemmer F."/>
            <person name="Labrenz M."/>
            <person name="Spormann A.M."/>
            <person name="Op Den Camp H."/>
            <person name="Overmann J."/>
            <person name="Amann R."/>
            <person name="Jetten M.S.M."/>
            <person name="Mascher T."/>
            <person name="Medema M.H."/>
            <person name="Devos D.P."/>
            <person name="Kaster A.-K."/>
            <person name="Ovreas L."/>
            <person name="Rohde M."/>
            <person name="Galperin M.Y."/>
            <person name="Jogler C."/>
        </authorList>
    </citation>
    <scope>NUCLEOTIDE SEQUENCE [LARGE SCALE GENOMIC DNA]</scope>
    <source>
        <strain evidence="2 3">Pla52o</strain>
    </source>
</reference>
<dbReference type="Proteomes" id="UP000316304">
    <property type="component" value="Unassembled WGS sequence"/>
</dbReference>
<evidence type="ECO:0000313" key="2">
    <source>
        <dbReference type="EMBL" id="TWU17780.1"/>
    </source>
</evidence>
<evidence type="ECO:0000256" key="1">
    <source>
        <dbReference type="SAM" id="SignalP"/>
    </source>
</evidence>
<keyword evidence="1" id="KW-0732">Signal</keyword>
<evidence type="ECO:0000313" key="3">
    <source>
        <dbReference type="Proteomes" id="UP000316304"/>
    </source>
</evidence>
<comment type="caution">
    <text evidence="2">The sequence shown here is derived from an EMBL/GenBank/DDBJ whole genome shotgun (WGS) entry which is preliminary data.</text>
</comment>
<dbReference type="AlphaFoldDB" id="A0A5C6BZJ5"/>
<name>A0A5C6BZJ5_9BACT</name>
<protein>
    <submittedName>
        <fullName evidence="2">Uncharacterized protein</fullName>
    </submittedName>
</protein>
<gene>
    <name evidence="2" type="ORF">Pla52o_49950</name>
</gene>
<keyword evidence="3" id="KW-1185">Reference proteome</keyword>
<proteinExistence type="predicted"/>
<organism evidence="2 3">
    <name type="scientific">Novipirellula galeiformis</name>
    <dbReference type="NCBI Taxonomy" id="2528004"/>
    <lineage>
        <taxon>Bacteria</taxon>
        <taxon>Pseudomonadati</taxon>
        <taxon>Planctomycetota</taxon>
        <taxon>Planctomycetia</taxon>
        <taxon>Pirellulales</taxon>
        <taxon>Pirellulaceae</taxon>
        <taxon>Novipirellula</taxon>
    </lineage>
</organism>
<feature type="chain" id="PRO_5023036452" evidence="1">
    <location>
        <begin position="32"/>
        <end position="166"/>
    </location>
</feature>
<accession>A0A5C6BZJ5</accession>